<feature type="binding site" description="axial binding residue" evidence="6">
    <location>
        <position position="462"/>
    </location>
    <ligand>
        <name>heme</name>
        <dbReference type="ChEBI" id="CHEBI:30413"/>
    </ligand>
    <ligandPart>
        <name>Fe</name>
        <dbReference type="ChEBI" id="CHEBI:18248"/>
    </ligandPart>
</feature>
<dbReference type="CDD" id="cd11060">
    <property type="entry name" value="CYP57A1-like"/>
    <property type="match status" value="1"/>
</dbReference>
<dbReference type="PANTHER" id="PTHR24305:SF232">
    <property type="entry name" value="P450, PUTATIVE (EUROFUNG)-RELATED"/>
    <property type="match status" value="1"/>
</dbReference>
<reference evidence="9 10" key="1">
    <citation type="submission" date="2015-03" db="EMBL/GenBank/DDBJ databases">
        <authorList>
            <person name="Radwan O."/>
            <person name="Al-Naeli F.A."/>
            <person name="Rendon G.A."/>
            <person name="Fields C."/>
        </authorList>
    </citation>
    <scope>NUCLEOTIDE SEQUENCE [LARGE SCALE GENOMIC DNA]</scope>
    <source>
        <strain evidence="9">CR-DP1</strain>
    </source>
</reference>
<comment type="caution">
    <text evidence="9">The sequence shown here is derived from an EMBL/GenBank/DDBJ whole genome shotgun (WGS) entry which is preliminary data.</text>
</comment>
<keyword evidence="8" id="KW-0472">Membrane</keyword>
<evidence type="ECO:0000256" key="5">
    <source>
        <dbReference type="ARBA" id="ARBA00023004"/>
    </source>
</evidence>
<dbReference type="GO" id="GO:0016705">
    <property type="term" value="F:oxidoreductase activity, acting on paired donors, with incorporation or reduction of molecular oxygen"/>
    <property type="evidence" value="ECO:0007669"/>
    <property type="project" value="InterPro"/>
</dbReference>
<dbReference type="PRINTS" id="PR00385">
    <property type="entry name" value="P450"/>
</dbReference>
<evidence type="ECO:0000256" key="2">
    <source>
        <dbReference type="ARBA" id="ARBA00010617"/>
    </source>
</evidence>
<feature type="transmembrane region" description="Helical" evidence="8">
    <location>
        <begin position="7"/>
        <end position="28"/>
    </location>
</feature>
<dbReference type="InterPro" id="IPR002401">
    <property type="entry name" value="Cyt_P450_E_grp-I"/>
</dbReference>
<dbReference type="EMBL" id="LAEV01001376">
    <property type="protein sequence ID" value="KKA28236.1"/>
    <property type="molecule type" value="Genomic_DNA"/>
</dbReference>
<dbReference type="InterPro" id="IPR050121">
    <property type="entry name" value="Cytochrome_P450_monoxygenase"/>
</dbReference>
<keyword evidence="3 6" id="KW-0349">Heme</keyword>
<organism evidence="9 10">
    <name type="scientific">Thielaviopsis punctulata</name>
    <dbReference type="NCBI Taxonomy" id="72032"/>
    <lineage>
        <taxon>Eukaryota</taxon>
        <taxon>Fungi</taxon>
        <taxon>Dikarya</taxon>
        <taxon>Ascomycota</taxon>
        <taxon>Pezizomycotina</taxon>
        <taxon>Sordariomycetes</taxon>
        <taxon>Hypocreomycetidae</taxon>
        <taxon>Microascales</taxon>
        <taxon>Ceratocystidaceae</taxon>
        <taxon>Thielaviopsis</taxon>
    </lineage>
</organism>
<evidence type="ECO:0000313" key="10">
    <source>
        <dbReference type="Proteomes" id="UP000033483"/>
    </source>
</evidence>
<dbReference type="AlphaFoldDB" id="A0A0F4ZDP8"/>
<keyword evidence="4 6" id="KW-0479">Metal-binding</keyword>
<dbReference type="InterPro" id="IPR017972">
    <property type="entry name" value="Cyt_P450_CS"/>
</dbReference>
<accession>A0A0F4ZDP8</accession>
<dbReference type="PRINTS" id="PR00463">
    <property type="entry name" value="EP450I"/>
</dbReference>
<evidence type="ECO:0000313" key="9">
    <source>
        <dbReference type="EMBL" id="KKA28236.1"/>
    </source>
</evidence>
<keyword evidence="7" id="KW-0503">Monooxygenase</keyword>
<evidence type="ECO:0000256" key="7">
    <source>
        <dbReference type="RuleBase" id="RU000461"/>
    </source>
</evidence>
<keyword evidence="10" id="KW-1185">Reference proteome</keyword>
<dbReference type="InterPro" id="IPR036396">
    <property type="entry name" value="Cyt_P450_sf"/>
</dbReference>
<evidence type="ECO:0000256" key="3">
    <source>
        <dbReference type="ARBA" id="ARBA00022617"/>
    </source>
</evidence>
<dbReference type="Proteomes" id="UP000033483">
    <property type="component" value="Unassembled WGS sequence"/>
</dbReference>
<keyword evidence="7" id="KW-0560">Oxidoreductase</keyword>
<evidence type="ECO:0000256" key="8">
    <source>
        <dbReference type="SAM" id="Phobius"/>
    </source>
</evidence>
<sequence length="519" mass="57765">MAEVPSVSGYVAIVGAVGVVLWYVAAYYTSPLRRFPGPALAGWTNWWRFWLVTSGKYQFRIHELHEQYGPVVRIGPNVLDLDYPELIKTIYMSTNQAFRKTEFYDSSNYMENGQVRRTVFTAPDPIEHASLKKPIIKVYSTSSILSMEGIVDDTISEWCEKIENIICANRGVVDIGEWLNFFTWDVISKVTFGKPFGFIDHGSDHNGLLKASDSIIAYFAAVGQIPMLDWFLQKNPIITPSSTGISVGTAFCLKSLIDRKTQRAATAEKTWPENDMLDRFLNIQAENPAAATDSAIFSATLVNFLAGADSTAETLKAALYFLVTHPRAMATLRHALHAARADPHGSPAVSPSYASARAVAYLEAVVRETFRMMPAVGMLLERYVPVTGLELPRGGGYVPPGTIVGINAYIMGRNTAVYGKDVDVFRPERWLRGEHESQEVFDERLRAMVAADLGFGAGPRVCIGKNLALVEIYKILATVIGRWEMCLDDKAEYTIESSWFIKQRGLVCRMKNAQDLRSV</sequence>
<keyword evidence="8" id="KW-1133">Transmembrane helix</keyword>
<gene>
    <name evidence="9" type="ORF">TD95_002418</name>
</gene>
<dbReference type="PANTHER" id="PTHR24305">
    <property type="entry name" value="CYTOCHROME P450"/>
    <property type="match status" value="1"/>
</dbReference>
<dbReference type="GO" id="GO:0020037">
    <property type="term" value="F:heme binding"/>
    <property type="evidence" value="ECO:0007669"/>
    <property type="project" value="InterPro"/>
</dbReference>
<comment type="similarity">
    <text evidence="2 7">Belongs to the cytochrome P450 family.</text>
</comment>
<dbReference type="SUPFAM" id="SSF48264">
    <property type="entry name" value="Cytochrome P450"/>
    <property type="match status" value="1"/>
</dbReference>
<dbReference type="GO" id="GO:0004497">
    <property type="term" value="F:monooxygenase activity"/>
    <property type="evidence" value="ECO:0007669"/>
    <property type="project" value="UniProtKB-KW"/>
</dbReference>
<dbReference type="GO" id="GO:0005506">
    <property type="term" value="F:iron ion binding"/>
    <property type="evidence" value="ECO:0007669"/>
    <property type="project" value="InterPro"/>
</dbReference>
<dbReference type="PROSITE" id="PS00086">
    <property type="entry name" value="CYTOCHROME_P450"/>
    <property type="match status" value="1"/>
</dbReference>
<keyword evidence="5 6" id="KW-0408">Iron</keyword>
<comment type="cofactor">
    <cofactor evidence="1 6">
        <name>heme</name>
        <dbReference type="ChEBI" id="CHEBI:30413"/>
    </cofactor>
</comment>
<dbReference type="Pfam" id="PF00067">
    <property type="entry name" value="p450"/>
    <property type="match status" value="1"/>
</dbReference>
<evidence type="ECO:0008006" key="11">
    <source>
        <dbReference type="Google" id="ProtNLM"/>
    </source>
</evidence>
<keyword evidence="8" id="KW-0812">Transmembrane</keyword>
<evidence type="ECO:0000256" key="4">
    <source>
        <dbReference type="ARBA" id="ARBA00022723"/>
    </source>
</evidence>
<protein>
    <recommendedName>
        <fullName evidence="11">Pisatin demethylase</fullName>
    </recommendedName>
</protein>
<dbReference type="InterPro" id="IPR001128">
    <property type="entry name" value="Cyt_P450"/>
</dbReference>
<evidence type="ECO:0000256" key="6">
    <source>
        <dbReference type="PIRSR" id="PIRSR602401-1"/>
    </source>
</evidence>
<dbReference type="OrthoDB" id="3934656at2759"/>
<dbReference type="Gene3D" id="1.10.630.10">
    <property type="entry name" value="Cytochrome P450"/>
    <property type="match status" value="1"/>
</dbReference>
<evidence type="ECO:0000256" key="1">
    <source>
        <dbReference type="ARBA" id="ARBA00001971"/>
    </source>
</evidence>
<name>A0A0F4ZDP8_9PEZI</name>
<proteinExistence type="inferred from homology"/>